<name>A0A098B597_DESHA</name>
<feature type="transmembrane region" description="Helical" evidence="4">
    <location>
        <begin position="614"/>
        <end position="631"/>
    </location>
</feature>
<dbReference type="SUPFAM" id="SSF49785">
    <property type="entry name" value="Galactose-binding domain-like"/>
    <property type="match status" value="1"/>
</dbReference>
<sequence length="707" mass="79468">MFNKRLYLLVLTFAIALGLLIWNWNSTPGVFLKTSSFSTSADRWEMDLGGQWKIYPSLRQAWITETEQEGKGIDSPITGGEYGYLPSSKEFQVALKTFKIPAEWNARSIMLQINGVYGHCDLYLNGMESAHRIGSIVGEGGSERIQIPVTALNHGQDNLLLLELSAPSSQKATFLGSGYPDKGRITGRIALQAVMETSLENPRTQVTWEDTMARVQVDFQLSHHGFSEYGPWTVQGIISDGSAEIAQAVTQVHSDESSVQNVSLAFQIPDGHLWSPEDPYLYQVYLTVSNSRGDRDDIAFALGLTSLAYQDGIFLLNGKELPIQGLALSPEKEVELRNQGDIAAWLKECKEQGYNLIYFLGQQPDEYWLMEADRAGIGLWIELPGSAMVPAQRLPEPRVWGEWTKIASLHPSVWAYTSGIGLEYNSQSLVKAYEQEVQSVTAPVPTFSLNLTDGESMVGPWGEIQQPQGTQGSRGGLWPAEKWVSKIWAVLLVIVAWSNLAAVNWRYKELQNKKPKRALRMAWFWQGLAMITRQMTLAGILTALLFNTEVPWAQWVPNQWPLWEGIRMQSPWLIWVILGSLFSLLRLLQVGVVAPHLPGAPDTKGLAAWLERRYFWNWTVGVLWALQAWGIPRSVPFLVYMGFNFLFLPLKVRDVHRIGGGYAAFLWVPGIILLIAAVVAAFRWEDILYAVHMVQQSNWLRLILFDG</sequence>
<dbReference type="PATRIC" id="fig|49338.4.peg.3399"/>
<dbReference type="Gene3D" id="3.20.20.80">
    <property type="entry name" value="Glycosidases"/>
    <property type="match status" value="1"/>
</dbReference>
<dbReference type="GO" id="GO:0004553">
    <property type="term" value="F:hydrolase activity, hydrolyzing O-glycosyl compounds"/>
    <property type="evidence" value="ECO:0007669"/>
    <property type="project" value="InterPro"/>
</dbReference>
<keyword evidence="4" id="KW-0812">Transmembrane</keyword>
<evidence type="ECO:0000256" key="4">
    <source>
        <dbReference type="SAM" id="Phobius"/>
    </source>
</evidence>
<gene>
    <name evidence="6" type="ORF">DPCES_3154</name>
</gene>
<dbReference type="InterPro" id="IPR036156">
    <property type="entry name" value="Beta-gal/glucu_dom_sf"/>
</dbReference>
<organism evidence="6">
    <name type="scientific">Desulfitobacterium hafniense</name>
    <name type="common">Desulfitobacterium frappieri</name>
    <dbReference type="NCBI Taxonomy" id="49338"/>
    <lineage>
        <taxon>Bacteria</taxon>
        <taxon>Bacillati</taxon>
        <taxon>Bacillota</taxon>
        <taxon>Clostridia</taxon>
        <taxon>Eubacteriales</taxon>
        <taxon>Desulfitobacteriaceae</taxon>
        <taxon>Desulfitobacterium</taxon>
    </lineage>
</organism>
<dbReference type="Gene3D" id="2.60.120.260">
    <property type="entry name" value="Galactose-binding domain-like"/>
    <property type="match status" value="1"/>
</dbReference>
<feature type="transmembrane region" description="Helical" evidence="4">
    <location>
        <begin position="7"/>
        <end position="24"/>
    </location>
</feature>
<feature type="transmembrane region" description="Helical" evidence="4">
    <location>
        <begin position="664"/>
        <end position="684"/>
    </location>
</feature>
<dbReference type="EMBL" id="LK996017">
    <property type="protein sequence ID" value="CDX03041.1"/>
    <property type="molecule type" value="Genomic_DNA"/>
</dbReference>
<feature type="domain" description="Glycoside hydrolase family 2 immunoglobulin-like beta-sandwich" evidence="5">
    <location>
        <begin position="198"/>
        <end position="291"/>
    </location>
</feature>
<dbReference type="AlphaFoldDB" id="A0A098B597"/>
<dbReference type="SUPFAM" id="SSF49303">
    <property type="entry name" value="beta-Galactosidase/glucuronidase domain"/>
    <property type="match status" value="1"/>
</dbReference>
<dbReference type="Pfam" id="PF00703">
    <property type="entry name" value="Glyco_hydro_2"/>
    <property type="match status" value="1"/>
</dbReference>
<comment type="similarity">
    <text evidence="1">Belongs to the glycosyl hydrolase 2 family.</text>
</comment>
<keyword evidence="4" id="KW-0472">Membrane</keyword>
<dbReference type="InterPro" id="IPR051913">
    <property type="entry name" value="GH2_Domain-Containing"/>
</dbReference>
<evidence type="ECO:0000256" key="2">
    <source>
        <dbReference type="ARBA" id="ARBA00022801"/>
    </source>
</evidence>
<accession>A0A098B597</accession>
<keyword evidence="4" id="KW-1133">Transmembrane helix</keyword>
<reference evidence="6" key="1">
    <citation type="submission" date="2014-07" db="EMBL/GenBank/DDBJ databases">
        <authorList>
            <person name="Hornung V.Bastian."/>
        </authorList>
    </citation>
    <scope>NUCLEOTIDE SEQUENCE</scope>
    <source>
        <strain evidence="6">PCE-S</strain>
    </source>
</reference>
<dbReference type="InterPro" id="IPR017853">
    <property type="entry name" value="GH"/>
</dbReference>
<proteinExistence type="inferred from homology"/>
<dbReference type="RefSeq" id="WP_015945004.1">
    <property type="nucleotide sequence ID" value="NZ_LK996017.1"/>
</dbReference>
<keyword evidence="2" id="KW-0378">Hydrolase</keyword>
<evidence type="ECO:0000259" key="5">
    <source>
        <dbReference type="Pfam" id="PF00703"/>
    </source>
</evidence>
<dbReference type="GO" id="GO:0005975">
    <property type="term" value="P:carbohydrate metabolic process"/>
    <property type="evidence" value="ECO:0007669"/>
    <property type="project" value="InterPro"/>
</dbReference>
<feature type="transmembrane region" description="Helical" evidence="4">
    <location>
        <begin position="523"/>
        <end position="546"/>
    </location>
</feature>
<dbReference type="Gene3D" id="2.60.40.10">
    <property type="entry name" value="Immunoglobulins"/>
    <property type="match status" value="1"/>
</dbReference>
<dbReference type="SUPFAM" id="SSF51445">
    <property type="entry name" value="(Trans)glycosidases"/>
    <property type="match status" value="1"/>
</dbReference>
<evidence type="ECO:0000256" key="1">
    <source>
        <dbReference type="ARBA" id="ARBA00007401"/>
    </source>
</evidence>
<feature type="transmembrane region" description="Helical" evidence="4">
    <location>
        <begin position="572"/>
        <end position="594"/>
    </location>
</feature>
<dbReference type="InterPro" id="IPR008979">
    <property type="entry name" value="Galactose-bd-like_sf"/>
</dbReference>
<protein>
    <submittedName>
        <fullName evidence="6">Beta-galactosidase/beta-glucuronidase-like protein</fullName>
    </submittedName>
</protein>
<feature type="transmembrane region" description="Helical" evidence="4">
    <location>
        <begin position="637"/>
        <end position="652"/>
    </location>
</feature>
<dbReference type="InterPro" id="IPR013783">
    <property type="entry name" value="Ig-like_fold"/>
</dbReference>
<feature type="transmembrane region" description="Helical" evidence="4">
    <location>
        <begin position="483"/>
        <end position="502"/>
    </location>
</feature>
<keyword evidence="3" id="KW-0326">Glycosidase</keyword>
<dbReference type="PANTHER" id="PTHR42732">
    <property type="entry name" value="BETA-GALACTOSIDASE"/>
    <property type="match status" value="1"/>
</dbReference>
<dbReference type="InterPro" id="IPR006102">
    <property type="entry name" value="Ig-like_GH2"/>
</dbReference>
<evidence type="ECO:0000313" key="6">
    <source>
        <dbReference type="EMBL" id="CDX03041.1"/>
    </source>
</evidence>
<evidence type="ECO:0000256" key="3">
    <source>
        <dbReference type="ARBA" id="ARBA00023295"/>
    </source>
</evidence>